<feature type="domain" description="Tf2-1-like SH3-like" evidence="4">
    <location>
        <begin position="683"/>
        <end position="744"/>
    </location>
</feature>
<dbReference type="Gene3D" id="1.10.340.70">
    <property type="match status" value="1"/>
</dbReference>
<evidence type="ECO:0000313" key="5">
    <source>
        <dbReference type="EMBL" id="KAK0601962.1"/>
    </source>
</evidence>
<dbReference type="InterPro" id="IPR021109">
    <property type="entry name" value="Peptidase_aspartic_dom_sf"/>
</dbReference>
<dbReference type="SUPFAM" id="SSF50630">
    <property type="entry name" value="Acid proteases"/>
    <property type="match status" value="1"/>
</dbReference>
<evidence type="ECO:0000256" key="1">
    <source>
        <dbReference type="SAM" id="MobiDB-lite"/>
    </source>
</evidence>
<comment type="caution">
    <text evidence="5">The sequence shown here is derived from an EMBL/GenBank/DDBJ whole genome shotgun (WGS) entry which is preliminary data.</text>
</comment>
<dbReference type="PANTHER" id="PTHR35046">
    <property type="entry name" value="ZINC KNUCKLE (CCHC-TYPE) FAMILY PROTEIN"/>
    <property type="match status" value="1"/>
</dbReference>
<evidence type="ECO:0000313" key="6">
    <source>
        <dbReference type="Proteomes" id="UP001168877"/>
    </source>
</evidence>
<evidence type="ECO:0000259" key="4">
    <source>
        <dbReference type="Pfam" id="PF24626"/>
    </source>
</evidence>
<evidence type="ECO:0000259" key="3">
    <source>
        <dbReference type="Pfam" id="PF17921"/>
    </source>
</evidence>
<keyword evidence="6" id="KW-1185">Reference proteome</keyword>
<dbReference type="InterPro" id="IPR005162">
    <property type="entry name" value="Retrotrans_gag_dom"/>
</dbReference>
<dbReference type="InterPro" id="IPR041588">
    <property type="entry name" value="Integrase_H2C2"/>
</dbReference>
<dbReference type="Pfam" id="PF03732">
    <property type="entry name" value="Retrotrans_gag"/>
    <property type="match status" value="1"/>
</dbReference>
<organism evidence="5 6">
    <name type="scientific">Acer saccharum</name>
    <name type="common">Sugar maple</name>
    <dbReference type="NCBI Taxonomy" id="4024"/>
    <lineage>
        <taxon>Eukaryota</taxon>
        <taxon>Viridiplantae</taxon>
        <taxon>Streptophyta</taxon>
        <taxon>Embryophyta</taxon>
        <taxon>Tracheophyta</taxon>
        <taxon>Spermatophyta</taxon>
        <taxon>Magnoliopsida</taxon>
        <taxon>eudicotyledons</taxon>
        <taxon>Gunneridae</taxon>
        <taxon>Pentapetalae</taxon>
        <taxon>rosids</taxon>
        <taxon>malvids</taxon>
        <taxon>Sapindales</taxon>
        <taxon>Sapindaceae</taxon>
        <taxon>Hippocastanoideae</taxon>
        <taxon>Acereae</taxon>
        <taxon>Acer</taxon>
    </lineage>
</organism>
<feature type="region of interest" description="Disordered" evidence="1">
    <location>
        <begin position="36"/>
        <end position="74"/>
    </location>
</feature>
<gene>
    <name evidence="5" type="ORF">LWI29_029106</name>
</gene>
<name>A0AA39W2P6_ACESA</name>
<proteinExistence type="predicted"/>
<dbReference type="CDD" id="cd00303">
    <property type="entry name" value="retropepsin_like"/>
    <property type="match status" value="1"/>
</dbReference>
<accession>A0AA39W2P6</accession>
<dbReference type="Gene3D" id="2.40.70.10">
    <property type="entry name" value="Acid Proteases"/>
    <property type="match status" value="1"/>
</dbReference>
<dbReference type="Proteomes" id="UP001168877">
    <property type="component" value="Unassembled WGS sequence"/>
</dbReference>
<dbReference type="PANTHER" id="PTHR35046:SF9">
    <property type="entry name" value="RNA-DIRECTED DNA POLYMERASE"/>
    <property type="match status" value="1"/>
</dbReference>
<feature type="domain" description="Integrase zinc-binding" evidence="3">
    <location>
        <begin position="619"/>
        <end position="660"/>
    </location>
</feature>
<dbReference type="AlphaFoldDB" id="A0AA39W2P6"/>
<feature type="domain" description="Retrotransposon gag" evidence="2">
    <location>
        <begin position="131"/>
        <end position="228"/>
    </location>
</feature>
<reference evidence="5" key="1">
    <citation type="journal article" date="2022" name="Plant J.">
        <title>Strategies of tolerance reflected in two North American maple genomes.</title>
        <authorList>
            <person name="McEvoy S.L."/>
            <person name="Sezen U.U."/>
            <person name="Trouern-Trend A."/>
            <person name="McMahon S.M."/>
            <person name="Schaberg P.G."/>
            <person name="Yang J."/>
            <person name="Wegrzyn J.L."/>
            <person name="Swenson N.G."/>
        </authorList>
    </citation>
    <scope>NUCLEOTIDE SEQUENCE</scope>
    <source>
        <strain evidence="5">NS2018</strain>
    </source>
</reference>
<evidence type="ECO:0008006" key="7">
    <source>
        <dbReference type="Google" id="ProtNLM"/>
    </source>
</evidence>
<reference evidence="5" key="2">
    <citation type="submission" date="2023-06" db="EMBL/GenBank/DDBJ databases">
        <authorList>
            <person name="Swenson N.G."/>
            <person name="Wegrzyn J.L."/>
            <person name="Mcevoy S.L."/>
        </authorList>
    </citation>
    <scope>NUCLEOTIDE SEQUENCE</scope>
    <source>
        <strain evidence="5">NS2018</strain>
        <tissue evidence="5">Leaf</tissue>
    </source>
</reference>
<dbReference type="Pfam" id="PF17921">
    <property type="entry name" value="Integrase_H2C2"/>
    <property type="match status" value="1"/>
</dbReference>
<dbReference type="Pfam" id="PF24626">
    <property type="entry name" value="SH3_Tf2-1"/>
    <property type="match status" value="1"/>
</dbReference>
<feature type="compositionally biased region" description="Basic and acidic residues" evidence="1">
    <location>
        <begin position="45"/>
        <end position="61"/>
    </location>
</feature>
<dbReference type="InterPro" id="IPR056924">
    <property type="entry name" value="SH3_Tf2-1"/>
</dbReference>
<dbReference type="EMBL" id="JAUESC010000003">
    <property type="protein sequence ID" value="KAK0601962.1"/>
    <property type="molecule type" value="Genomic_DNA"/>
</dbReference>
<protein>
    <recommendedName>
        <fullName evidence="7">Retrotransposon gag domain-containing protein</fullName>
    </recommendedName>
</protein>
<evidence type="ECO:0000259" key="2">
    <source>
        <dbReference type="Pfam" id="PF03732"/>
    </source>
</evidence>
<sequence length="792" mass="91258">MESGKERTLTVEELSKQFSAMQTDFTTFQHDVATGNETPIGVYDGTDRLEAGSNYDGERPPIPRLQVGDNDRCRGPPQYEYDANEKVMRSIKIDAPTFDGEMNPKAYLDWEATMDKFFAWHNMSEERKVRFAKIKLIGQANMFWDNLDQELEDTGRAPIVHWVEMKASLKQKYVPFSNHQRRSNEWHQLRQANMTVNKYIAKFKGYLQRCNAKEDRIVKLSRFRFGLRAEIRRELLPHNIASFGRAYQLAQEMEYYLKSTPPKRLDVRQPTEIAGARIPIPTPTVWGSRYADHSLRSLERKIKGTTEFGEDIYDPDFVIEPEDYEDSMGINDGTCLTVVRCQLAPPRTSKDWRRSSIFHTFTKCGNVVCKVLVDSGSYINVVSAQTINKLGLKPVNHLEPYRVSWIDTSSIPVTQQCQVPIQFSSYQENVWCDVVPMNDGHILLGRPWLYDHDVTTKGQENICIFEHLRKQITLKPQPPLVKAEARSPADTSPLQRMERGLHIVGFREFKKNLKERDKPYILAVREKSRKDAANLNTLPRAVRPLIAEYSDVFTADLPKELPPLHDIQHAIDFIYDELKAEVDHPMIAKIAANSSPDFQLREGFIFRGSRLRIPQTLVREFLILELHAGGIAGHFGRNKTIKLVEDRFYWPSLKRDVIQINSSNERYKADADSRRKLVEFNKGYLVMARVRPERFHLGSSKKLQARSMGPFQIRMKIGPNAYVLDLPPDLKISATFNVEDLQLYKGSESPSPLNQEGIQFLPNIPQVGTREEIEDILDEQLVYTRNGGYQKF</sequence>